<dbReference type="InterPro" id="IPR027408">
    <property type="entry name" value="PNPase/RNase_PH_dom_sf"/>
</dbReference>
<dbReference type="GO" id="GO:0000175">
    <property type="term" value="F:3'-5'-RNA exonuclease activity"/>
    <property type="evidence" value="ECO:0007669"/>
    <property type="project" value="TreeGrafter"/>
</dbReference>
<dbReference type="PANTHER" id="PTHR11252:SF0">
    <property type="entry name" value="POLYRIBONUCLEOTIDE NUCLEOTIDYLTRANSFERASE 1, MITOCHONDRIAL"/>
    <property type="match status" value="1"/>
</dbReference>
<dbReference type="GO" id="GO:0005829">
    <property type="term" value="C:cytosol"/>
    <property type="evidence" value="ECO:0007669"/>
    <property type="project" value="TreeGrafter"/>
</dbReference>
<evidence type="ECO:0000313" key="2">
    <source>
        <dbReference type="EMBL" id="KAF8773605.1"/>
    </source>
</evidence>
<dbReference type="Proteomes" id="UP000807504">
    <property type="component" value="Unassembled WGS sequence"/>
</dbReference>
<dbReference type="EMBL" id="JABXBU010002227">
    <property type="protein sequence ID" value="KAF8773605.1"/>
    <property type="molecule type" value="Genomic_DNA"/>
</dbReference>
<comment type="caution">
    <text evidence="2">The sequence shown here is derived from an EMBL/GenBank/DDBJ whole genome shotgun (WGS) entry which is preliminary data.</text>
</comment>
<dbReference type="PANTHER" id="PTHR11252">
    <property type="entry name" value="POLYRIBONUCLEOTIDE NUCLEOTIDYLTRANSFERASE"/>
    <property type="match status" value="1"/>
</dbReference>
<dbReference type="Gene3D" id="3.30.230.70">
    <property type="entry name" value="GHMP Kinase, N-terminal domain"/>
    <property type="match status" value="1"/>
</dbReference>
<dbReference type="GO" id="GO:0000958">
    <property type="term" value="P:mitochondrial mRNA catabolic process"/>
    <property type="evidence" value="ECO:0007669"/>
    <property type="project" value="TreeGrafter"/>
</dbReference>
<sequence>MPVPILRKFAHFPRKIYYRRCHTHNFLKGSKSTEVHLSRQALKFSFGSLAKFADGSCVAQLGDTSVMVAAVSKTKSSAVSFVPLLLSCNLLAVDGIYDPDIVSINAENYNDTDPSFLYEAVNIVVKDIFRNLIMETGKSYNTFYPFLFFWGVVKGKKNFLLHYEGLEDYLGDMDFKIAGSKKGISAVQAAPELVFGAIYTAKIVEIRDIGVMVTLYPNMKPALLHNSQLDQRKIQHPSALNLEVGQEIQVKYFGRDPASGQMRISRKALQAIPSSVVHNFVSDNSDVKK</sequence>
<dbReference type="AlphaFoldDB" id="A0A8T0EM46"/>
<dbReference type="Gene3D" id="2.40.50.140">
    <property type="entry name" value="Nucleic acid-binding proteins"/>
    <property type="match status" value="1"/>
</dbReference>
<evidence type="ECO:0000259" key="1">
    <source>
        <dbReference type="PROSITE" id="PS50126"/>
    </source>
</evidence>
<dbReference type="InterPro" id="IPR012162">
    <property type="entry name" value="PNPase"/>
</dbReference>
<dbReference type="GO" id="GO:0005739">
    <property type="term" value="C:mitochondrion"/>
    <property type="evidence" value="ECO:0007669"/>
    <property type="project" value="TreeGrafter"/>
</dbReference>
<proteinExistence type="predicted"/>
<name>A0A8T0EM46_ARGBR</name>
<dbReference type="InterPro" id="IPR020568">
    <property type="entry name" value="Ribosomal_Su5_D2-typ_SF"/>
</dbReference>
<protein>
    <submittedName>
        <fullName evidence="2">Polyribonucleotide nucleotidyltransferase 1 like protein</fullName>
    </submittedName>
</protein>
<accession>A0A8T0EM46</accession>
<dbReference type="GO" id="GO:0000965">
    <property type="term" value="P:mitochondrial RNA 3'-end processing"/>
    <property type="evidence" value="ECO:0007669"/>
    <property type="project" value="TreeGrafter"/>
</dbReference>
<dbReference type="GO" id="GO:0003723">
    <property type="term" value="F:RNA binding"/>
    <property type="evidence" value="ECO:0007669"/>
    <property type="project" value="InterPro"/>
</dbReference>
<dbReference type="PROSITE" id="PS50126">
    <property type="entry name" value="S1"/>
    <property type="match status" value="1"/>
</dbReference>
<dbReference type="SUPFAM" id="SSF54211">
    <property type="entry name" value="Ribosomal protein S5 domain 2-like"/>
    <property type="match status" value="1"/>
</dbReference>
<reference evidence="2" key="1">
    <citation type="journal article" date="2020" name="bioRxiv">
        <title>Chromosome-level reference genome of the European wasp spider Argiope bruennichi: a resource for studies on range expansion and evolutionary adaptation.</title>
        <authorList>
            <person name="Sheffer M.M."/>
            <person name="Hoppe A."/>
            <person name="Krehenwinkel H."/>
            <person name="Uhl G."/>
            <person name="Kuss A.W."/>
            <person name="Jensen L."/>
            <person name="Jensen C."/>
            <person name="Gillespie R.G."/>
            <person name="Hoff K.J."/>
            <person name="Prost S."/>
        </authorList>
    </citation>
    <scope>NUCLEOTIDE SEQUENCE</scope>
</reference>
<dbReference type="SUPFAM" id="SSF50249">
    <property type="entry name" value="Nucleic acid-binding proteins"/>
    <property type="match status" value="1"/>
</dbReference>
<evidence type="ECO:0000313" key="3">
    <source>
        <dbReference type="Proteomes" id="UP000807504"/>
    </source>
</evidence>
<dbReference type="FunFam" id="2.40.50.140:FF:000113">
    <property type="entry name" value="polyribonucleotide nucleotidyltransferase 1, mitochondrial"/>
    <property type="match status" value="1"/>
</dbReference>
<gene>
    <name evidence="2" type="ORF">HNY73_016251</name>
</gene>
<feature type="domain" description="S1 motif" evidence="1">
    <location>
        <begin position="196"/>
        <end position="267"/>
    </location>
</feature>
<keyword evidence="3" id="KW-1185">Reference proteome</keyword>
<dbReference type="GO" id="GO:0004654">
    <property type="term" value="F:polyribonucleotide nucleotidyltransferase activity"/>
    <property type="evidence" value="ECO:0007669"/>
    <property type="project" value="InterPro"/>
</dbReference>
<dbReference type="InterPro" id="IPR012340">
    <property type="entry name" value="NA-bd_OB-fold"/>
</dbReference>
<organism evidence="2 3">
    <name type="scientific">Argiope bruennichi</name>
    <name type="common">Wasp spider</name>
    <name type="synonym">Aranea bruennichi</name>
    <dbReference type="NCBI Taxonomy" id="94029"/>
    <lineage>
        <taxon>Eukaryota</taxon>
        <taxon>Metazoa</taxon>
        <taxon>Ecdysozoa</taxon>
        <taxon>Arthropoda</taxon>
        <taxon>Chelicerata</taxon>
        <taxon>Arachnida</taxon>
        <taxon>Araneae</taxon>
        <taxon>Araneomorphae</taxon>
        <taxon>Entelegynae</taxon>
        <taxon>Araneoidea</taxon>
        <taxon>Araneidae</taxon>
        <taxon>Argiope</taxon>
    </lineage>
</organism>
<dbReference type="InterPro" id="IPR003029">
    <property type="entry name" value="S1_domain"/>
</dbReference>
<reference evidence="2" key="2">
    <citation type="submission" date="2020-06" db="EMBL/GenBank/DDBJ databases">
        <authorList>
            <person name="Sheffer M."/>
        </authorList>
    </citation>
    <scope>NUCLEOTIDE SEQUENCE</scope>
</reference>